<keyword evidence="2" id="KW-1185">Reference proteome</keyword>
<protein>
    <submittedName>
        <fullName evidence="1">Chaperone modulator CbpM</fullName>
    </submittedName>
</protein>
<reference evidence="1" key="1">
    <citation type="submission" date="2021-10" db="EMBL/GenBank/DDBJ databases">
        <authorList>
            <person name="Dean J.D."/>
            <person name="Kim M.K."/>
            <person name="Newey C.N."/>
            <person name="Stoker T.S."/>
            <person name="Thompson D.W."/>
            <person name="Grose J.H."/>
        </authorList>
    </citation>
    <scope>NUCLEOTIDE SEQUENCE</scope>
    <source>
        <strain evidence="1">BT635</strain>
    </source>
</reference>
<comment type="caution">
    <text evidence="1">The sequence shown here is derived from an EMBL/GenBank/DDBJ whole genome shotgun (WGS) entry which is preliminary data.</text>
</comment>
<proteinExistence type="predicted"/>
<accession>A0ABS8ADX7</accession>
<dbReference type="Gene3D" id="1.10.1660.10">
    <property type="match status" value="1"/>
</dbReference>
<evidence type="ECO:0000313" key="1">
    <source>
        <dbReference type="EMBL" id="MCB2378608.1"/>
    </source>
</evidence>
<organism evidence="1 2">
    <name type="scientific">Hymenobacter nitidus</name>
    <dbReference type="NCBI Taxonomy" id="2880929"/>
    <lineage>
        <taxon>Bacteria</taxon>
        <taxon>Pseudomonadati</taxon>
        <taxon>Bacteroidota</taxon>
        <taxon>Cytophagia</taxon>
        <taxon>Cytophagales</taxon>
        <taxon>Hymenobacteraceae</taxon>
        <taxon>Hymenobacter</taxon>
    </lineage>
</organism>
<evidence type="ECO:0000313" key="2">
    <source>
        <dbReference type="Proteomes" id="UP001165297"/>
    </source>
</evidence>
<dbReference type="RefSeq" id="WP_226186494.1">
    <property type="nucleotide sequence ID" value="NZ_JAJADQ010000006.1"/>
</dbReference>
<gene>
    <name evidence="1" type="ORF">LGH70_13490</name>
</gene>
<dbReference type="EMBL" id="JAJADQ010000006">
    <property type="protein sequence ID" value="MCB2378608.1"/>
    <property type="molecule type" value="Genomic_DNA"/>
</dbReference>
<name>A0ABS8ADX7_9BACT</name>
<sequence length="108" mass="11893">METHIITITLHECSTQYGLSEADVREFIDLGLLDEADRPGAVHGEADHLARLARLHHDLGLSKEAIDIIVAMRQRLVLVQEALARQTARAAQLERYLGGSGPVIDTDL</sequence>
<dbReference type="Proteomes" id="UP001165297">
    <property type="component" value="Unassembled WGS sequence"/>
</dbReference>